<feature type="region of interest" description="Disordered" evidence="1">
    <location>
        <begin position="78"/>
        <end position="119"/>
    </location>
</feature>
<evidence type="ECO:0000256" key="1">
    <source>
        <dbReference type="SAM" id="MobiDB-lite"/>
    </source>
</evidence>
<dbReference type="WBParaSite" id="sdigi.contig169.g5584.t1">
    <property type="protein sequence ID" value="sdigi.contig169.g5584.t1"/>
    <property type="gene ID" value="sdigi.contig169.g5584"/>
</dbReference>
<feature type="compositionally biased region" description="Basic and acidic residues" evidence="1">
    <location>
        <begin position="78"/>
        <end position="87"/>
    </location>
</feature>
<accession>A0A915PH45</accession>
<organism evidence="2 3">
    <name type="scientific">Setaria digitata</name>
    <dbReference type="NCBI Taxonomy" id="48799"/>
    <lineage>
        <taxon>Eukaryota</taxon>
        <taxon>Metazoa</taxon>
        <taxon>Ecdysozoa</taxon>
        <taxon>Nematoda</taxon>
        <taxon>Chromadorea</taxon>
        <taxon>Rhabditida</taxon>
        <taxon>Spirurina</taxon>
        <taxon>Spiruromorpha</taxon>
        <taxon>Filarioidea</taxon>
        <taxon>Setariidae</taxon>
        <taxon>Setaria</taxon>
    </lineage>
</organism>
<proteinExistence type="predicted"/>
<sequence>MVLSLINSDDESGKYCGKVELMMLYTGISMRIEDFSEVMLSHVITVSVVYAWNCSLKTFNSVSTFHFNLLRLLKEKGRDNSRTRDRTSTMPVFGPDGRTLQKGATVTNSSPRNSTTYAP</sequence>
<evidence type="ECO:0000313" key="3">
    <source>
        <dbReference type="WBParaSite" id="sdigi.contig169.g5584.t1"/>
    </source>
</evidence>
<reference evidence="3" key="1">
    <citation type="submission" date="2022-11" db="UniProtKB">
        <authorList>
            <consortium name="WormBaseParasite"/>
        </authorList>
    </citation>
    <scope>IDENTIFICATION</scope>
</reference>
<keyword evidence="2" id="KW-1185">Reference proteome</keyword>
<protein>
    <submittedName>
        <fullName evidence="3">Uncharacterized protein</fullName>
    </submittedName>
</protein>
<feature type="compositionally biased region" description="Polar residues" evidence="1">
    <location>
        <begin position="102"/>
        <end position="119"/>
    </location>
</feature>
<dbReference type="Proteomes" id="UP000887581">
    <property type="component" value="Unplaced"/>
</dbReference>
<evidence type="ECO:0000313" key="2">
    <source>
        <dbReference type="Proteomes" id="UP000887581"/>
    </source>
</evidence>
<dbReference type="AlphaFoldDB" id="A0A915PH45"/>
<name>A0A915PH45_9BILA</name>